<dbReference type="EC" id="2.3.1.20" evidence="4 11"/>
<evidence type="ECO:0000256" key="8">
    <source>
        <dbReference type="ARBA" id="ARBA00023098"/>
    </source>
</evidence>
<dbReference type="EMBL" id="LT629757">
    <property type="protein sequence ID" value="SDS84555.1"/>
    <property type="molecule type" value="Genomic_DNA"/>
</dbReference>
<keyword evidence="6 11" id="KW-0808">Transferase</keyword>
<reference evidence="15" key="1">
    <citation type="submission" date="2016-10" db="EMBL/GenBank/DDBJ databases">
        <authorList>
            <person name="Varghese N."/>
            <person name="Submissions S."/>
        </authorList>
    </citation>
    <scope>NUCLEOTIDE SEQUENCE [LARGE SCALE GENOMIC DNA]</scope>
    <source>
        <strain evidence="15">DSM 22127</strain>
    </source>
</reference>
<comment type="catalytic activity">
    <reaction evidence="10 11">
        <text>an acyl-CoA + a 1,2-diacyl-sn-glycerol = a triacyl-sn-glycerol + CoA</text>
        <dbReference type="Rhea" id="RHEA:10868"/>
        <dbReference type="ChEBI" id="CHEBI:17815"/>
        <dbReference type="ChEBI" id="CHEBI:57287"/>
        <dbReference type="ChEBI" id="CHEBI:58342"/>
        <dbReference type="ChEBI" id="CHEBI:64615"/>
        <dbReference type="EC" id="2.3.1.20"/>
    </reaction>
</comment>
<evidence type="ECO:0000259" key="12">
    <source>
        <dbReference type="Pfam" id="PF03007"/>
    </source>
</evidence>
<gene>
    <name evidence="14" type="ORF">SAMN04488570_2844</name>
</gene>
<comment type="pathway">
    <text evidence="2">Lipid metabolism.</text>
</comment>
<dbReference type="GO" id="GO:0004144">
    <property type="term" value="F:diacylglycerol O-acyltransferase activity"/>
    <property type="evidence" value="ECO:0007669"/>
    <property type="project" value="UniProtKB-EC"/>
</dbReference>
<evidence type="ECO:0000256" key="5">
    <source>
        <dbReference type="ARBA" id="ARBA00022516"/>
    </source>
</evidence>
<dbReference type="GO" id="GO:0051701">
    <property type="term" value="P:biological process involved in interaction with host"/>
    <property type="evidence" value="ECO:0007669"/>
    <property type="project" value="TreeGrafter"/>
</dbReference>
<name>A0A1H1VIM3_9ACTN</name>
<dbReference type="GO" id="GO:0019432">
    <property type="term" value="P:triglyceride biosynthetic process"/>
    <property type="evidence" value="ECO:0007669"/>
    <property type="project" value="UniProtKB-UniPathway"/>
</dbReference>
<sequence>MFLYLESADTKMHVAGLKYFTLPDGAGPEFVRELHREMQESPVEAPWNRKLATPRLLLNPLHYWVTDDKFDIDYHVRRSALATPGDERELGVLVSRLHSNPIDFSRPPWELHIIEGLSGGRFAVYIKIHHSLVDGYTGVKLLQRALATTPDDRTHPMFFSLKPRSRGRTSDDRSSLVGGLVSTAWDATALAGGTVRSTAAVTKAVLRLQLSRRAEHSALVPGLRAPKSMFNGRTGRNRRFATAQFELDRLKAVASASGGSLNDVAMAVFGGGLRTYLEEMGELPKRSLVGFLPVNIRPKGDEGGGVRVGATLAPMGTHIADPGERLKAIIASTTQAKAQMNDMTQAAMLAYSGYLLAPSALQTAGAMVGASGITPATFNLCVSNVPGPKQTLYLRGARLENYFPVSIPAHGMALNITCLSYDGAMNVGFVGCRDAVPHLQRLAVHTSKALEDLEDAVAKLTV</sequence>
<dbReference type="InterPro" id="IPR004255">
    <property type="entry name" value="O-acyltransferase_WSD1_N"/>
</dbReference>
<accession>A0A1H1VIM3</accession>
<dbReference type="PANTHER" id="PTHR31650">
    <property type="entry name" value="O-ACYLTRANSFERASE (WSD1-LIKE) FAMILY PROTEIN"/>
    <property type="match status" value="1"/>
</dbReference>
<organism evidence="14 15">
    <name type="scientific">Nocardioides scoriae</name>
    <dbReference type="NCBI Taxonomy" id="642780"/>
    <lineage>
        <taxon>Bacteria</taxon>
        <taxon>Bacillati</taxon>
        <taxon>Actinomycetota</taxon>
        <taxon>Actinomycetes</taxon>
        <taxon>Propionibacteriales</taxon>
        <taxon>Nocardioidaceae</taxon>
        <taxon>Nocardioides</taxon>
    </lineage>
</organism>
<proteinExistence type="inferred from homology"/>
<dbReference type="SUPFAM" id="SSF52777">
    <property type="entry name" value="CoA-dependent acyltransferases"/>
    <property type="match status" value="1"/>
</dbReference>
<dbReference type="AlphaFoldDB" id="A0A1H1VIM3"/>
<evidence type="ECO:0000256" key="2">
    <source>
        <dbReference type="ARBA" id="ARBA00005189"/>
    </source>
</evidence>
<dbReference type="Pfam" id="PF03007">
    <property type="entry name" value="WS_DGAT_cat"/>
    <property type="match status" value="1"/>
</dbReference>
<dbReference type="GO" id="GO:0071731">
    <property type="term" value="P:response to nitric oxide"/>
    <property type="evidence" value="ECO:0007669"/>
    <property type="project" value="TreeGrafter"/>
</dbReference>
<keyword evidence="9 11" id="KW-0012">Acyltransferase</keyword>
<dbReference type="InterPro" id="IPR045034">
    <property type="entry name" value="O-acyltransferase_WSD1-like"/>
</dbReference>
<dbReference type="NCBIfam" id="TIGR02946">
    <property type="entry name" value="acyl_WS_DGAT"/>
    <property type="match status" value="1"/>
</dbReference>
<dbReference type="InterPro" id="IPR014292">
    <property type="entry name" value="Acyl_transf_WS/DGAT"/>
</dbReference>
<dbReference type="GO" id="GO:0005886">
    <property type="term" value="C:plasma membrane"/>
    <property type="evidence" value="ECO:0007669"/>
    <property type="project" value="TreeGrafter"/>
</dbReference>
<keyword evidence="7 11" id="KW-0319">Glycerol metabolism</keyword>
<dbReference type="GO" id="GO:0001666">
    <property type="term" value="P:response to hypoxia"/>
    <property type="evidence" value="ECO:0007669"/>
    <property type="project" value="TreeGrafter"/>
</dbReference>
<dbReference type="Proteomes" id="UP000198859">
    <property type="component" value="Chromosome I"/>
</dbReference>
<dbReference type="Pfam" id="PF06974">
    <property type="entry name" value="WS_DGAT_C"/>
    <property type="match status" value="1"/>
</dbReference>
<evidence type="ECO:0000256" key="6">
    <source>
        <dbReference type="ARBA" id="ARBA00022679"/>
    </source>
</evidence>
<protein>
    <recommendedName>
        <fullName evidence="4 11">Diacylglycerol O-acyltransferase</fullName>
        <ecNumber evidence="4 11">2.3.1.20</ecNumber>
    </recommendedName>
</protein>
<dbReference type="PANTHER" id="PTHR31650:SF1">
    <property type="entry name" value="WAX ESTER SYNTHASE_DIACYLGLYCEROL ACYLTRANSFERASE 4-RELATED"/>
    <property type="match status" value="1"/>
</dbReference>
<evidence type="ECO:0000259" key="13">
    <source>
        <dbReference type="Pfam" id="PF06974"/>
    </source>
</evidence>
<evidence type="ECO:0000256" key="11">
    <source>
        <dbReference type="RuleBase" id="RU361241"/>
    </source>
</evidence>
<evidence type="ECO:0000256" key="4">
    <source>
        <dbReference type="ARBA" id="ARBA00013244"/>
    </source>
</evidence>
<evidence type="ECO:0000256" key="9">
    <source>
        <dbReference type="ARBA" id="ARBA00023315"/>
    </source>
</evidence>
<dbReference type="STRING" id="642780.SAMN04488570_2844"/>
<keyword evidence="8 11" id="KW-0443">Lipid metabolism</keyword>
<evidence type="ECO:0000313" key="15">
    <source>
        <dbReference type="Proteomes" id="UP000198859"/>
    </source>
</evidence>
<evidence type="ECO:0000256" key="7">
    <source>
        <dbReference type="ARBA" id="ARBA00022798"/>
    </source>
</evidence>
<dbReference type="OrthoDB" id="9810950at2"/>
<evidence type="ECO:0000256" key="1">
    <source>
        <dbReference type="ARBA" id="ARBA00004771"/>
    </source>
</evidence>
<evidence type="ECO:0000256" key="10">
    <source>
        <dbReference type="ARBA" id="ARBA00048109"/>
    </source>
</evidence>
<comment type="pathway">
    <text evidence="1 11">Glycerolipid metabolism; triacylglycerol biosynthesis.</text>
</comment>
<dbReference type="InterPro" id="IPR009721">
    <property type="entry name" value="O-acyltransferase_WSD1_C"/>
</dbReference>
<dbReference type="GO" id="GO:0006071">
    <property type="term" value="P:glycerol metabolic process"/>
    <property type="evidence" value="ECO:0007669"/>
    <property type="project" value="UniProtKB-KW"/>
</dbReference>
<feature type="domain" description="O-acyltransferase WSD1 C-terminal" evidence="13">
    <location>
        <begin position="307"/>
        <end position="453"/>
    </location>
</feature>
<feature type="domain" description="O-acyltransferase WSD1-like N-terminal" evidence="12">
    <location>
        <begin position="1"/>
        <end position="265"/>
    </location>
</feature>
<evidence type="ECO:0000313" key="14">
    <source>
        <dbReference type="EMBL" id="SDS84555.1"/>
    </source>
</evidence>
<comment type="similarity">
    <text evidence="3 11">Belongs to the long-chain O-acyltransferase family.</text>
</comment>
<keyword evidence="15" id="KW-1185">Reference proteome</keyword>
<dbReference type="UniPathway" id="UPA00282"/>
<keyword evidence="5 11" id="KW-0444">Lipid biosynthesis</keyword>
<evidence type="ECO:0000256" key="3">
    <source>
        <dbReference type="ARBA" id="ARBA00009587"/>
    </source>
</evidence>